<evidence type="ECO:0000256" key="1">
    <source>
        <dbReference type="SAM" id="MobiDB-lite"/>
    </source>
</evidence>
<evidence type="ECO:0000313" key="3">
    <source>
        <dbReference type="EMBL" id="MET4758402.1"/>
    </source>
</evidence>
<name>A0ABV2SKW9_9GAMM</name>
<protein>
    <recommendedName>
        <fullName evidence="2">GATA-type domain-containing protein</fullName>
    </recommendedName>
</protein>
<evidence type="ECO:0000313" key="4">
    <source>
        <dbReference type="Proteomes" id="UP001549366"/>
    </source>
</evidence>
<feature type="domain" description="GATA-type" evidence="2">
    <location>
        <begin position="547"/>
        <end position="600"/>
    </location>
</feature>
<accession>A0ABV2SKW9</accession>
<dbReference type="EMBL" id="JBEWTB010000002">
    <property type="protein sequence ID" value="MET4758402.1"/>
    <property type="molecule type" value="Genomic_DNA"/>
</dbReference>
<evidence type="ECO:0000259" key="2">
    <source>
        <dbReference type="PROSITE" id="PS50114"/>
    </source>
</evidence>
<keyword evidence="4" id="KW-1185">Reference proteome</keyword>
<feature type="region of interest" description="Disordered" evidence="1">
    <location>
        <begin position="92"/>
        <end position="162"/>
    </location>
</feature>
<dbReference type="InterPro" id="IPR000679">
    <property type="entry name" value="Znf_GATA"/>
</dbReference>
<feature type="compositionally biased region" description="Basic and acidic residues" evidence="1">
    <location>
        <begin position="143"/>
        <end position="153"/>
    </location>
</feature>
<sequence>MRHLAVICTFVLSISMTSPVNGGSHSISFQTTSQGAKSIELLPAVALKVLEGGLSGKTSSWNEAYIFPVYSFPWFYAFRTVVSWLSGENEKVRTAGKSKTNAKDQKGDKGQKTPINRGTKAPGKTNVASQGRSSPSGSGGDGGGKKPPGDKKQTNPGEVDTTEDLTAELRRLYEAAINEGEYDNLFKFLNDHGEQLKTDKYTDIIGFIRSDFNNRPDEIISRLPDIIRPERPLFSDQRDSEGLPADLSEQTIDQLAVSQGFSAPSGFGSWQEAANFLMEQNLQGSSLWLIIRSVIRYCIDNTIDLPQPLEDLLWIAARRNREALTTLTTVYSLELIDHRPVRLVRTILYQLRANPQSRHETSQLESVWSQYFLEQFRVDGSGYPSKGQQELSNLWNSAVDHIMSGQPESEFEVNTSQLPANSRSYLLQYLIQHYSYLASLPQADSAFTTCRHWIENNREEYIRAILQQGLICLPDHKGCPGKVIERFQTLTHWLIQTLGLDSLEPDACYRFIARSLSREYILALVHLIGEAESEQAIVFKLTNVIDCDENILCHQCNRYMLEVWQNIEEGILLCDKCRINHDQQNNMADNFRTNDAKKSRKLALECLNSLRPSIHYHRLSEFAFFHPDSLQILLEDFEQLPLAERRITVVRWLRLEFFDSLTLLNIFKRMLISHIRLRWIIDILDQIQQEQPTWLVRDE</sequence>
<reference evidence="3 4" key="1">
    <citation type="submission" date="2024-06" db="EMBL/GenBank/DDBJ databases">
        <title>Genomic Encyclopedia of Type Strains, Phase V (KMG-V): Genome sequencing to study the core and pangenomes of soil and plant-associated prokaryotes.</title>
        <authorList>
            <person name="Whitman W."/>
        </authorList>
    </citation>
    <scope>NUCLEOTIDE SEQUENCE [LARGE SCALE GENOMIC DNA]</scope>
    <source>
        <strain evidence="3 4">NE40</strain>
    </source>
</reference>
<dbReference type="Proteomes" id="UP001549366">
    <property type="component" value="Unassembled WGS sequence"/>
</dbReference>
<proteinExistence type="predicted"/>
<organism evidence="3 4">
    <name type="scientific">Endozoicomonas lisbonensis</name>
    <dbReference type="NCBI Taxonomy" id="3120522"/>
    <lineage>
        <taxon>Bacteria</taxon>
        <taxon>Pseudomonadati</taxon>
        <taxon>Pseudomonadota</taxon>
        <taxon>Gammaproteobacteria</taxon>
        <taxon>Oceanospirillales</taxon>
        <taxon>Endozoicomonadaceae</taxon>
        <taxon>Endozoicomonas</taxon>
    </lineage>
</organism>
<dbReference type="PROSITE" id="PS50114">
    <property type="entry name" value="GATA_ZN_FINGER_2"/>
    <property type="match status" value="1"/>
</dbReference>
<feature type="compositionally biased region" description="Basic and acidic residues" evidence="1">
    <location>
        <begin position="101"/>
        <end position="111"/>
    </location>
</feature>
<comment type="caution">
    <text evidence="3">The sequence shown here is derived from an EMBL/GenBank/DDBJ whole genome shotgun (WGS) entry which is preliminary data.</text>
</comment>
<dbReference type="RefSeq" id="WP_354008488.1">
    <property type="nucleotide sequence ID" value="NZ_JBEWTA010000001.1"/>
</dbReference>
<gene>
    <name evidence="3" type="ORF">V5J35_003594</name>
</gene>